<dbReference type="Gene3D" id="3.40.50.410">
    <property type="entry name" value="von Willebrand factor, type A domain"/>
    <property type="match status" value="1"/>
</dbReference>
<evidence type="ECO:0000313" key="2">
    <source>
        <dbReference type="Proteomes" id="UP000229385"/>
    </source>
</evidence>
<comment type="caution">
    <text evidence="1">The sequence shown here is derived from an EMBL/GenBank/DDBJ whole genome shotgun (WGS) entry which is preliminary data.</text>
</comment>
<protein>
    <recommendedName>
        <fullName evidence="3">VWFA domain-containing protein</fullName>
    </recommendedName>
</protein>
<dbReference type="Proteomes" id="UP000229385">
    <property type="component" value="Unassembled WGS sequence"/>
</dbReference>
<organism evidence="1 2">
    <name type="scientific">Candidatus Uhrbacteria bacterium CG_4_9_14_3_um_filter_50_9</name>
    <dbReference type="NCBI Taxonomy" id="1975035"/>
    <lineage>
        <taxon>Bacteria</taxon>
        <taxon>Candidatus Uhriibacteriota</taxon>
    </lineage>
</organism>
<evidence type="ECO:0008006" key="3">
    <source>
        <dbReference type="Google" id="ProtNLM"/>
    </source>
</evidence>
<gene>
    <name evidence="1" type="ORF">CO174_03755</name>
</gene>
<dbReference type="SUPFAM" id="SSF53300">
    <property type="entry name" value="vWA-like"/>
    <property type="match status" value="1"/>
</dbReference>
<sequence>MSESSDYGETNWDHGHTFGQERHTYRARADRSYGEAKQRGVEDYDLLPEQIVVTCTRLLLLSLDVTGSMGDWPPIVFDKAPYLQYEIKYYTGDDGQICVSAFGDAVKGEDFALQMRPPATGTEVKNRINELKHTNMGGNNKMESSDLALLYASRNIEHPLGAKPILIIVTDEAPHDQVTSALAKKHARVDMTSTLCVEDVIKEAAQKYDIYVILKPYGSEDRGDYYSTIIQNRWIGLVGRDHIANLSEAERVVDVIFGILGAATNKIDYFLTEIRGRQRPEQVDVVLEALKHIFTDKAIGPKAGERVNNEEVDDDVGPLL</sequence>
<name>A0A2M7XBY2_9BACT</name>
<evidence type="ECO:0000313" key="1">
    <source>
        <dbReference type="EMBL" id="PJA45342.1"/>
    </source>
</evidence>
<dbReference type="AlphaFoldDB" id="A0A2M7XBY2"/>
<dbReference type="InterPro" id="IPR036465">
    <property type="entry name" value="vWFA_dom_sf"/>
</dbReference>
<accession>A0A2M7XBY2</accession>
<reference evidence="2" key="1">
    <citation type="submission" date="2017-09" db="EMBL/GenBank/DDBJ databases">
        <title>Depth-based differentiation of microbial function through sediment-hosted aquifers and enrichment of novel symbionts in the deep terrestrial subsurface.</title>
        <authorList>
            <person name="Probst A.J."/>
            <person name="Ladd B."/>
            <person name="Jarett J.K."/>
            <person name="Geller-Mcgrath D.E."/>
            <person name="Sieber C.M.K."/>
            <person name="Emerson J.B."/>
            <person name="Anantharaman K."/>
            <person name="Thomas B.C."/>
            <person name="Malmstrom R."/>
            <person name="Stieglmeier M."/>
            <person name="Klingl A."/>
            <person name="Woyke T."/>
            <person name="Ryan C.M."/>
            <person name="Banfield J.F."/>
        </authorList>
    </citation>
    <scope>NUCLEOTIDE SEQUENCE [LARGE SCALE GENOMIC DNA]</scope>
</reference>
<proteinExistence type="predicted"/>
<dbReference type="EMBL" id="PFWU01000043">
    <property type="protein sequence ID" value="PJA45342.1"/>
    <property type="molecule type" value="Genomic_DNA"/>
</dbReference>